<keyword evidence="6" id="KW-1185">Reference proteome</keyword>
<dbReference type="SMART" id="SM00345">
    <property type="entry name" value="HTH_GNTR"/>
    <property type="match status" value="1"/>
</dbReference>
<comment type="caution">
    <text evidence="5">The sequence shown here is derived from an EMBL/GenBank/DDBJ whole genome shotgun (WGS) entry which is preliminary data.</text>
</comment>
<organism evidence="5 6">
    <name type="scientific">Actinomadura parmotrematis</name>
    <dbReference type="NCBI Taxonomy" id="2864039"/>
    <lineage>
        <taxon>Bacteria</taxon>
        <taxon>Bacillati</taxon>
        <taxon>Actinomycetota</taxon>
        <taxon>Actinomycetes</taxon>
        <taxon>Streptosporangiales</taxon>
        <taxon>Thermomonosporaceae</taxon>
        <taxon>Actinomadura</taxon>
    </lineage>
</organism>
<reference evidence="5 6" key="1">
    <citation type="submission" date="2021-07" db="EMBL/GenBank/DDBJ databases">
        <title>Actinomadura sp. PM05-2 isolated from lichen.</title>
        <authorList>
            <person name="Somphong A."/>
            <person name="Phongsopitanun W."/>
            <person name="Tanasupawat S."/>
            <person name="Peongsungnone V."/>
        </authorList>
    </citation>
    <scope>NUCLEOTIDE SEQUENCE [LARGE SCALE GENOMIC DNA]</scope>
    <source>
        <strain evidence="5 6">PM05-2</strain>
    </source>
</reference>
<evidence type="ECO:0000256" key="2">
    <source>
        <dbReference type="ARBA" id="ARBA00023125"/>
    </source>
</evidence>
<dbReference type="InterPro" id="IPR028978">
    <property type="entry name" value="Chorismate_lyase_/UTRA_dom_sf"/>
</dbReference>
<dbReference type="Gene3D" id="3.40.1410.10">
    <property type="entry name" value="Chorismate lyase-like"/>
    <property type="match status" value="1"/>
</dbReference>
<dbReference type="PRINTS" id="PR00035">
    <property type="entry name" value="HTHGNTR"/>
</dbReference>
<dbReference type="SUPFAM" id="SSF64288">
    <property type="entry name" value="Chorismate lyase-like"/>
    <property type="match status" value="1"/>
</dbReference>
<dbReference type="CDD" id="cd07377">
    <property type="entry name" value="WHTH_GntR"/>
    <property type="match status" value="1"/>
</dbReference>
<dbReference type="RefSeq" id="WP_220162996.1">
    <property type="nucleotide sequence ID" value="NZ_JAIBOA010000002.1"/>
</dbReference>
<dbReference type="InterPro" id="IPR011663">
    <property type="entry name" value="UTRA"/>
</dbReference>
<dbReference type="PANTHER" id="PTHR44846">
    <property type="entry name" value="MANNOSYL-D-GLYCERATE TRANSPORT/METABOLISM SYSTEM REPRESSOR MNGR-RELATED"/>
    <property type="match status" value="1"/>
</dbReference>
<sequence length="230" mass="24965">MTAKRDRVRRHLLEVIEDAGPGTGLPSERDLAAALGVSRPTVRAAVAELVRSGLLVREHGRGTFTSPQKITQRLAGALGVPPAQGEWTSHVVEFGPARTPAARAALLGPVVLRVVRVRLVDAEPIAIEHLELPAPLVPGLAPADMETGNFYRLLRTRYGITAAEAVQTLEPGVTDPAQADLLDVPPFFPVMRVQRTTEDVEGRTVEHARSVYRGDRYRITSTLHFDHTSG</sequence>
<dbReference type="InterPro" id="IPR000524">
    <property type="entry name" value="Tscrpt_reg_HTH_GntR"/>
</dbReference>
<dbReference type="SMART" id="SM00866">
    <property type="entry name" value="UTRA"/>
    <property type="match status" value="1"/>
</dbReference>
<dbReference type="Pfam" id="PF07702">
    <property type="entry name" value="UTRA"/>
    <property type="match status" value="1"/>
</dbReference>
<keyword evidence="3" id="KW-0804">Transcription</keyword>
<keyword evidence="1" id="KW-0805">Transcription regulation</keyword>
<gene>
    <name evidence="5" type="ORF">K1Y72_02955</name>
</gene>
<keyword evidence="2" id="KW-0238">DNA-binding</keyword>
<dbReference type="InterPro" id="IPR050679">
    <property type="entry name" value="Bact_HTH_transcr_reg"/>
</dbReference>
<evidence type="ECO:0000313" key="5">
    <source>
        <dbReference type="EMBL" id="MBW8481315.1"/>
    </source>
</evidence>
<dbReference type="EMBL" id="JAIBOA010000002">
    <property type="protein sequence ID" value="MBW8481315.1"/>
    <property type="molecule type" value="Genomic_DNA"/>
</dbReference>
<dbReference type="Gene3D" id="1.10.10.10">
    <property type="entry name" value="Winged helix-like DNA-binding domain superfamily/Winged helix DNA-binding domain"/>
    <property type="match status" value="1"/>
</dbReference>
<name>A0ABS7FM57_9ACTN</name>
<proteinExistence type="predicted"/>
<feature type="domain" description="HTH gntR-type" evidence="4">
    <location>
        <begin position="1"/>
        <end position="68"/>
    </location>
</feature>
<protein>
    <submittedName>
        <fullName evidence="5">GntR family transcriptional regulator</fullName>
    </submittedName>
</protein>
<dbReference type="Proteomes" id="UP000774570">
    <property type="component" value="Unassembled WGS sequence"/>
</dbReference>
<evidence type="ECO:0000313" key="6">
    <source>
        <dbReference type="Proteomes" id="UP000774570"/>
    </source>
</evidence>
<dbReference type="PROSITE" id="PS50949">
    <property type="entry name" value="HTH_GNTR"/>
    <property type="match status" value="1"/>
</dbReference>
<evidence type="ECO:0000259" key="4">
    <source>
        <dbReference type="PROSITE" id="PS50949"/>
    </source>
</evidence>
<evidence type="ECO:0000256" key="1">
    <source>
        <dbReference type="ARBA" id="ARBA00023015"/>
    </source>
</evidence>
<dbReference type="InterPro" id="IPR036388">
    <property type="entry name" value="WH-like_DNA-bd_sf"/>
</dbReference>
<accession>A0ABS7FM57</accession>
<dbReference type="InterPro" id="IPR036390">
    <property type="entry name" value="WH_DNA-bd_sf"/>
</dbReference>
<dbReference type="PANTHER" id="PTHR44846:SF1">
    <property type="entry name" value="MANNOSYL-D-GLYCERATE TRANSPORT_METABOLISM SYSTEM REPRESSOR MNGR-RELATED"/>
    <property type="match status" value="1"/>
</dbReference>
<dbReference type="SUPFAM" id="SSF46785">
    <property type="entry name" value="Winged helix' DNA-binding domain"/>
    <property type="match status" value="1"/>
</dbReference>
<evidence type="ECO:0000256" key="3">
    <source>
        <dbReference type="ARBA" id="ARBA00023163"/>
    </source>
</evidence>
<dbReference type="Pfam" id="PF00392">
    <property type="entry name" value="GntR"/>
    <property type="match status" value="1"/>
</dbReference>